<dbReference type="PROSITE" id="PS51186">
    <property type="entry name" value="GNAT"/>
    <property type="match status" value="1"/>
</dbReference>
<evidence type="ECO:0000256" key="4">
    <source>
        <dbReference type="ARBA" id="ARBA00022605"/>
    </source>
</evidence>
<dbReference type="InterPro" id="IPR016181">
    <property type="entry name" value="Acyl_CoA_acyltransferase"/>
</dbReference>
<keyword evidence="4" id="KW-0028">Amino-acid biosynthesis</keyword>
<organism evidence="11 12">
    <name type="scientific">Phytohabitans aurantiacus</name>
    <dbReference type="NCBI Taxonomy" id="3016789"/>
    <lineage>
        <taxon>Bacteria</taxon>
        <taxon>Bacillati</taxon>
        <taxon>Actinomycetota</taxon>
        <taxon>Actinomycetes</taxon>
        <taxon>Micromonosporales</taxon>
        <taxon>Micromonosporaceae</taxon>
    </lineage>
</organism>
<dbReference type="InterPro" id="IPR015421">
    <property type="entry name" value="PyrdxlP-dep_Trfase_major"/>
</dbReference>
<keyword evidence="12" id="KW-1185">Reference proteome</keyword>
<dbReference type="InterPro" id="IPR015422">
    <property type="entry name" value="PyrdxlP-dep_Trfase_small"/>
</dbReference>
<evidence type="ECO:0000313" key="11">
    <source>
        <dbReference type="EMBL" id="GLI02156.1"/>
    </source>
</evidence>
<evidence type="ECO:0000256" key="1">
    <source>
        <dbReference type="ARBA" id="ARBA00005011"/>
    </source>
</evidence>
<dbReference type="RefSeq" id="WP_281903648.1">
    <property type="nucleotide sequence ID" value="NZ_BSDI01000056.1"/>
</dbReference>
<comment type="cofactor">
    <cofactor evidence="9">
        <name>pyridoxal 5'-phosphate</name>
        <dbReference type="ChEBI" id="CHEBI:597326"/>
    </cofactor>
</comment>
<comment type="catalytic activity">
    <reaction evidence="8">
        <text>L-histidinol phosphate + 2-oxoglutarate = 3-(imidazol-4-yl)-2-oxopropyl phosphate + L-glutamate</text>
        <dbReference type="Rhea" id="RHEA:23744"/>
        <dbReference type="ChEBI" id="CHEBI:16810"/>
        <dbReference type="ChEBI" id="CHEBI:29985"/>
        <dbReference type="ChEBI" id="CHEBI:57766"/>
        <dbReference type="ChEBI" id="CHEBI:57980"/>
        <dbReference type="EC" id="2.6.1.9"/>
    </reaction>
</comment>
<accession>A0ABQ5R6G4</accession>
<feature type="domain" description="N-acetyltransferase" evidence="10">
    <location>
        <begin position="6"/>
        <end position="179"/>
    </location>
</feature>
<dbReference type="PROSITE" id="PS00105">
    <property type="entry name" value="AA_TRANSFER_CLASS_1"/>
    <property type="match status" value="1"/>
</dbReference>
<dbReference type="Gene3D" id="3.90.1150.10">
    <property type="entry name" value="Aspartate Aminotransferase, domain 1"/>
    <property type="match status" value="1"/>
</dbReference>
<dbReference type="SUPFAM" id="SSF53383">
    <property type="entry name" value="PLP-dependent transferases"/>
    <property type="match status" value="1"/>
</dbReference>
<protein>
    <recommendedName>
        <fullName evidence="9">Aminotransferase</fullName>
        <ecNumber evidence="9">2.6.1.-</ecNumber>
    </recommendedName>
</protein>
<dbReference type="InterPro" id="IPR000182">
    <property type="entry name" value="GNAT_dom"/>
</dbReference>
<dbReference type="Gene3D" id="3.40.630.30">
    <property type="match status" value="1"/>
</dbReference>
<reference evidence="11" key="1">
    <citation type="submission" date="2022-12" db="EMBL/GenBank/DDBJ databases">
        <title>New Phytohabitans aurantiacus sp. RD004123 nov., an actinomycete isolated from soil.</title>
        <authorList>
            <person name="Triningsih D.W."/>
            <person name="Harunari E."/>
            <person name="Igarashi Y."/>
        </authorList>
    </citation>
    <scope>NUCLEOTIDE SEQUENCE</scope>
    <source>
        <strain evidence="11">RD004123</strain>
    </source>
</reference>
<gene>
    <name evidence="11" type="ORF">Pa4123_74340</name>
</gene>
<sequence length="584" mass="62682">MVSGHLGVRLGTAADRDWIFGLRHAVYAQELGQHRDNPGGQLSDDLDDHGVVYLVVTCDGSPVGFVCITPPWVGRWSLDKYLSRVDLPLLDAPDVFEVRILTVAAPWRGTGAAALLMYAALRWVESRGGRQLVAMGRADLAGMYSAAGLRPTGHTVVAGAVTFEVMSGDVATLAARTQRRYALLLNRLGGALDWRLDVPMRPGPDGCAHGGASFDGIGADFRRLHRRREVVAADVLDAWFAPAPGVLEVLAEDPAWHARTSPPVDAEGLRAEIAAARGVPVDSLTLGAGSSDLLFRAFRQWLTPTSRVLLVDPSYGEYAHVTTEVIGCRVDRLAIGSADGWQIDLDRFADTLAGADYDLAVLVNPNNPTGGQLPVRALHDMLRRVPVRTRIWIDEAYIGYAGWERSVASWVADQPNLVVCTSMSKMYALSGMRVAYLVSDLSTAASLRRWTPPWAVSLPAQLAAVAALRDRAYYTARWAETTVLRAELAAALGAVDPTAVIDEAVANFLLITLPTGGPSAAEVVAACRLDDVYLRDLSPMSPAFQGRTIRVAVKDPAGNARIVDAYRAALAAVTARLPVGAATR</sequence>
<name>A0ABQ5R6G4_9ACTN</name>
<dbReference type="PANTHER" id="PTHR43643:SF6">
    <property type="entry name" value="HISTIDINOL-PHOSPHATE AMINOTRANSFERASE"/>
    <property type="match status" value="1"/>
</dbReference>
<evidence type="ECO:0000256" key="9">
    <source>
        <dbReference type="RuleBase" id="RU000481"/>
    </source>
</evidence>
<evidence type="ECO:0000256" key="5">
    <source>
        <dbReference type="ARBA" id="ARBA00022679"/>
    </source>
</evidence>
<evidence type="ECO:0000256" key="8">
    <source>
        <dbReference type="ARBA" id="ARBA00047481"/>
    </source>
</evidence>
<dbReference type="Gene3D" id="3.40.640.10">
    <property type="entry name" value="Type I PLP-dependent aspartate aminotransferase-like (Major domain)"/>
    <property type="match status" value="1"/>
</dbReference>
<comment type="caution">
    <text evidence="11">The sequence shown here is derived from an EMBL/GenBank/DDBJ whole genome shotgun (WGS) entry which is preliminary data.</text>
</comment>
<dbReference type="InterPro" id="IPR050106">
    <property type="entry name" value="HistidinolP_aminotransfase"/>
</dbReference>
<dbReference type="Proteomes" id="UP001144280">
    <property type="component" value="Unassembled WGS sequence"/>
</dbReference>
<evidence type="ECO:0000256" key="6">
    <source>
        <dbReference type="ARBA" id="ARBA00022898"/>
    </source>
</evidence>
<comment type="similarity">
    <text evidence="9">Belongs to the class-I pyridoxal-phosphate-dependent aminotransferase family.</text>
</comment>
<dbReference type="InterPro" id="IPR004839">
    <property type="entry name" value="Aminotransferase_I/II_large"/>
</dbReference>
<dbReference type="EC" id="2.6.1.-" evidence="9"/>
<comment type="similarity">
    <text evidence="2">Belongs to the class-II pyridoxal-phosphate-dependent aminotransferase family. Histidinol-phosphate aminotransferase subfamily.</text>
</comment>
<proteinExistence type="inferred from homology"/>
<keyword evidence="3 9" id="KW-0032">Aminotransferase</keyword>
<dbReference type="InterPro" id="IPR004838">
    <property type="entry name" value="NHTrfase_class1_PyrdxlP-BS"/>
</dbReference>
<evidence type="ECO:0000256" key="2">
    <source>
        <dbReference type="ARBA" id="ARBA00007970"/>
    </source>
</evidence>
<dbReference type="SUPFAM" id="SSF55729">
    <property type="entry name" value="Acyl-CoA N-acyltransferases (Nat)"/>
    <property type="match status" value="1"/>
</dbReference>
<evidence type="ECO:0000259" key="10">
    <source>
        <dbReference type="PROSITE" id="PS51186"/>
    </source>
</evidence>
<dbReference type="InterPro" id="IPR015424">
    <property type="entry name" value="PyrdxlP-dep_Trfase"/>
</dbReference>
<keyword evidence="7" id="KW-0368">Histidine biosynthesis</keyword>
<dbReference type="CDD" id="cd00609">
    <property type="entry name" value="AAT_like"/>
    <property type="match status" value="1"/>
</dbReference>
<keyword evidence="6" id="KW-0663">Pyridoxal phosphate</keyword>
<dbReference type="EMBL" id="BSDI01000056">
    <property type="protein sequence ID" value="GLI02156.1"/>
    <property type="molecule type" value="Genomic_DNA"/>
</dbReference>
<dbReference type="Pfam" id="PF00155">
    <property type="entry name" value="Aminotran_1_2"/>
    <property type="match status" value="1"/>
</dbReference>
<dbReference type="Pfam" id="PF00583">
    <property type="entry name" value="Acetyltransf_1"/>
    <property type="match status" value="1"/>
</dbReference>
<evidence type="ECO:0000313" key="12">
    <source>
        <dbReference type="Proteomes" id="UP001144280"/>
    </source>
</evidence>
<evidence type="ECO:0000256" key="7">
    <source>
        <dbReference type="ARBA" id="ARBA00023102"/>
    </source>
</evidence>
<comment type="pathway">
    <text evidence="1">Amino-acid biosynthesis; L-histidine biosynthesis; L-histidine from 5-phospho-alpha-D-ribose 1-diphosphate: step 7/9.</text>
</comment>
<dbReference type="PANTHER" id="PTHR43643">
    <property type="entry name" value="HISTIDINOL-PHOSPHATE AMINOTRANSFERASE 2"/>
    <property type="match status" value="1"/>
</dbReference>
<keyword evidence="5 9" id="KW-0808">Transferase</keyword>
<evidence type="ECO:0000256" key="3">
    <source>
        <dbReference type="ARBA" id="ARBA00022576"/>
    </source>
</evidence>